<dbReference type="Proteomes" id="UP000314986">
    <property type="component" value="Unassembled WGS sequence"/>
</dbReference>
<comment type="subcellular location">
    <subcellularLocation>
        <location evidence="1">Membrane</location>
        <topology evidence="1">Multi-pass membrane protein</topology>
    </subcellularLocation>
</comment>
<evidence type="ECO:0000256" key="6">
    <source>
        <dbReference type="ARBA" id="ARBA00034721"/>
    </source>
</evidence>
<evidence type="ECO:0000256" key="9">
    <source>
        <dbReference type="SAM" id="Phobius"/>
    </source>
</evidence>
<organism evidence="11 12">
    <name type="scientific">Callorhinchus milii</name>
    <name type="common">Ghost shark</name>
    <dbReference type="NCBI Taxonomy" id="7868"/>
    <lineage>
        <taxon>Eukaryota</taxon>
        <taxon>Metazoa</taxon>
        <taxon>Chordata</taxon>
        <taxon>Craniata</taxon>
        <taxon>Vertebrata</taxon>
        <taxon>Chondrichthyes</taxon>
        <taxon>Holocephali</taxon>
        <taxon>Chimaeriformes</taxon>
        <taxon>Callorhinchidae</taxon>
        <taxon>Callorhinchus</taxon>
    </lineage>
</organism>
<evidence type="ECO:0000256" key="8">
    <source>
        <dbReference type="PROSITE-ProRule" id="PRU00581"/>
    </source>
</evidence>
<proteinExistence type="inferred from homology"/>
<accession>A0A4W3KJC6</accession>
<dbReference type="GO" id="GO:0016020">
    <property type="term" value="C:membrane"/>
    <property type="evidence" value="ECO:0007669"/>
    <property type="project" value="UniProtKB-SubCell"/>
</dbReference>
<evidence type="ECO:0000256" key="2">
    <source>
        <dbReference type="ARBA" id="ARBA00022692"/>
    </source>
</evidence>
<reference evidence="11" key="5">
    <citation type="submission" date="2025-09" db="UniProtKB">
        <authorList>
            <consortium name="Ensembl"/>
        </authorList>
    </citation>
    <scope>IDENTIFICATION</scope>
</reference>
<evidence type="ECO:0000256" key="5">
    <source>
        <dbReference type="ARBA" id="ARBA00023136"/>
    </source>
</evidence>
<dbReference type="GeneTree" id="ENSGT00950000182933"/>
<evidence type="ECO:0000256" key="3">
    <source>
        <dbReference type="ARBA" id="ARBA00022737"/>
    </source>
</evidence>
<dbReference type="Pfam" id="PF01284">
    <property type="entry name" value="MARVEL"/>
    <property type="match status" value="2"/>
</dbReference>
<feature type="domain" description="MARVEL" evidence="10">
    <location>
        <begin position="160"/>
        <end position="304"/>
    </location>
</feature>
<keyword evidence="2 8" id="KW-0812">Transmembrane</keyword>
<feature type="transmembrane region" description="Helical" evidence="9">
    <location>
        <begin position="12"/>
        <end position="37"/>
    </location>
</feature>
<dbReference type="STRING" id="7868.ENSCMIP00000048185"/>
<dbReference type="PANTHER" id="PTHR17068">
    <property type="entry name" value="MYELOID-ASSOCIATED DIFFERENTIATION MARKER MYADM FAMILY MEMBER"/>
    <property type="match status" value="1"/>
</dbReference>
<dbReference type="InParanoid" id="A0A4W3KJC6"/>
<dbReference type="PROSITE" id="PS51225">
    <property type="entry name" value="MARVEL"/>
    <property type="match status" value="2"/>
</dbReference>
<comment type="similarity">
    <text evidence="6">Belongs to the MAL family.</text>
</comment>
<keyword evidence="5 8" id="KW-0472">Membrane</keyword>
<evidence type="ECO:0000313" key="11">
    <source>
        <dbReference type="Ensembl" id="ENSCMIP00000048185.1"/>
    </source>
</evidence>
<evidence type="ECO:0000313" key="12">
    <source>
        <dbReference type="Proteomes" id="UP000314986"/>
    </source>
</evidence>
<dbReference type="InterPro" id="IPR047123">
    <property type="entry name" value="MYADM-like"/>
</dbReference>
<feature type="domain" description="MARVEL" evidence="10">
    <location>
        <begin position="16"/>
        <end position="155"/>
    </location>
</feature>
<name>A0A4W3KJC6_CALMI</name>
<evidence type="ECO:0000256" key="7">
    <source>
        <dbReference type="ARBA" id="ARBA00040733"/>
    </source>
</evidence>
<feature type="transmembrane region" description="Helical" evidence="9">
    <location>
        <begin position="279"/>
        <end position="298"/>
    </location>
</feature>
<protein>
    <recommendedName>
        <fullName evidence="7">Myeloid-associated differentiation marker-like protein 2</fullName>
    </recommendedName>
</protein>
<feature type="transmembrane region" description="Helical" evidence="9">
    <location>
        <begin position="166"/>
        <end position="187"/>
    </location>
</feature>
<reference evidence="12" key="1">
    <citation type="journal article" date="2006" name="Science">
        <title>Ancient noncoding elements conserved in the human genome.</title>
        <authorList>
            <person name="Venkatesh B."/>
            <person name="Kirkness E.F."/>
            <person name="Loh Y.H."/>
            <person name="Halpern A.L."/>
            <person name="Lee A.P."/>
            <person name="Johnson J."/>
            <person name="Dandona N."/>
            <person name="Viswanathan L.D."/>
            <person name="Tay A."/>
            <person name="Venter J.C."/>
            <person name="Strausberg R.L."/>
            <person name="Brenner S."/>
        </authorList>
    </citation>
    <scope>NUCLEOTIDE SEQUENCE [LARGE SCALE GENOMIC DNA]</scope>
</reference>
<reference evidence="12" key="2">
    <citation type="journal article" date="2007" name="PLoS Biol.">
        <title>Survey sequencing and comparative analysis of the elephant shark (Callorhinchus milii) genome.</title>
        <authorList>
            <person name="Venkatesh B."/>
            <person name="Kirkness E.F."/>
            <person name="Loh Y.H."/>
            <person name="Halpern A.L."/>
            <person name="Lee A.P."/>
            <person name="Johnson J."/>
            <person name="Dandona N."/>
            <person name="Viswanathan L.D."/>
            <person name="Tay A."/>
            <person name="Venter J.C."/>
            <person name="Strausberg R.L."/>
            <person name="Brenner S."/>
        </authorList>
    </citation>
    <scope>NUCLEOTIDE SEQUENCE [LARGE SCALE GENOMIC DNA]</scope>
</reference>
<dbReference type="PANTHER" id="PTHR17068:SF5">
    <property type="entry name" value="MYELOID-ASSOCIATED DIFFERENTIATION MARKER-LIKE PROTEIN 2"/>
    <property type="match status" value="1"/>
</dbReference>
<evidence type="ECO:0000256" key="4">
    <source>
        <dbReference type="ARBA" id="ARBA00022989"/>
    </source>
</evidence>
<evidence type="ECO:0000259" key="10">
    <source>
        <dbReference type="PROSITE" id="PS51225"/>
    </source>
</evidence>
<feature type="transmembrane region" description="Helical" evidence="9">
    <location>
        <begin position="231"/>
        <end position="253"/>
    </location>
</feature>
<keyword evidence="3" id="KW-0677">Repeat</keyword>
<dbReference type="Ensembl" id="ENSCMIT00000048859.1">
    <property type="protein sequence ID" value="ENSCMIP00000048185.1"/>
    <property type="gene ID" value="ENSCMIG00000019705.1"/>
</dbReference>
<dbReference type="OMA" id="TGGPYLN"/>
<keyword evidence="12" id="KW-1185">Reference proteome</keyword>
<feature type="transmembrane region" description="Helical" evidence="9">
    <location>
        <begin position="49"/>
        <end position="73"/>
    </location>
</feature>
<dbReference type="AlphaFoldDB" id="A0A4W3KJC6"/>
<feature type="transmembrane region" description="Helical" evidence="9">
    <location>
        <begin position="199"/>
        <end position="219"/>
    </location>
</feature>
<sequence>MGFCTMDSPGYLNLSAVASLVGVVRLLEIALGCVTFSLVCHDGGYGQDYGNFCVFVWCFCFAMSTLIVSFEFTRLHSCLRLSWDNLTISFAMLASLMYLTASTVYPIYFVRWDCARGLGGNNCESRNFRLSASVCSALACVAYMVEVHLTRAKPGHVRGYMATPPGLLKVVQVYVACIIFGALVNGSQYERYIATRWCVAVYSLCFILTAAVILLNISGRKAAFRCPTDRFVVLFTFFALLLYLSAAIIWPIFCFDSKYGSPRRPSHCPSGRCPWDSQLVITIFTYINLLLYLVDLVYSQKIRFVG</sequence>
<keyword evidence="4 9" id="KW-1133">Transmembrane helix</keyword>
<dbReference type="InterPro" id="IPR008253">
    <property type="entry name" value="Marvel"/>
</dbReference>
<reference evidence="12" key="3">
    <citation type="journal article" date="2014" name="Nature">
        <title>Elephant shark genome provides unique insights into gnathostome evolution.</title>
        <authorList>
            <consortium name="International Elephant Shark Genome Sequencing Consortium"/>
            <person name="Venkatesh B."/>
            <person name="Lee A.P."/>
            <person name="Ravi V."/>
            <person name="Maurya A.K."/>
            <person name="Lian M.M."/>
            <person name="Swann J.B."/>
            <person name="Ohta Y."/>
            <person name="Flajnik M.F."/>
            <person name="Sutoh Y."/>
            <person name="Kasahara M."/>
            <person name="Hoon S."/>
            <person name="Gangu V."/>
            <person name="Roy S.W."/>
            <person name="Irimia M."/>
            <person name="Korzh V."/>
            <person name="Kondrychyn I."/>
            <person name="Lim Z.W."/>
            <person name="Tay B.H."/>
            <person name="Tohari S."/>
            <person name="Kong K.W."/>
            <person name="Ho S."/>
            <person name="Lorente-Galdos B."/>
            <person name="Quilez J."/>
            <person name="Marques-Bonet T."/>
            <person name="Raney B.J."/>
            <person name="Ingham P.W."/>
            <person name="Tay A."/>
            <person name="Hillier L.W."/>
            <person name="Minx P."/>
            <person name="Boehm T."/>
            <person name="Wilson R.K."/>
            <person name="Brenner S."/>
            <person name="Warren W.C."/>
        </authorList>
    </citation>
    <scope>NUCLEOTIDE SEQUENCE [LARGE SCALE GENOMIC DNA]</scope>
</reference>
<feature type="transmembrane region" description="Helical" evidence="9">
    <location>
        <begin position="85"/>
        <end position="108"/>
    </location>
</feature>
<evidence type="ECO:0000256" key="1">
    <source>
        <dbReference type="ARBA" id="ARBA00004141"/>
    </source>
</evidence>
<reference evidence="11" key="4">
    <citation type="submission" date="2025-08" db="UniProtKB">
        <authorList>
            <consortium name="Ensembl"/>
        </authorList>
    </citation>
    <scope>IDENTIFICATION</scope>
</reference>